<evidence type="ECO:0000313" key="2">
    <source>
        <dbReference type="EMBL" id="CUO46130.1"/>
    </source>
</evidence>
<organism evidence="2 3">
    <name type="scientific">Collinsella aerofaciens</name>
    <dbReference type="NCBI Taxonomy" id="74426"/>
    <lineage>
        <taxon>Bacteria</taxon>
        <taxon>Bacillati</taxon>
        <taxon>Actinomycetota</taxon>
        <taxon>Coriobacteriia</taxon>
        <taxon>Coriobacteriales</taxon>
        <taxon>Coriobacteriaceae</taxon>
        <taxon>Collinsella</taxon>
    </lineage>
</organism>
<keyword evidence="1" id="KW-0812">Transmembrane</keyword>
<gene>
    <name evidence="2" type="ORF">ERS852381_01630</name>
</gene>
<feature type="transmembrane region" description="Helical" evidence="1">
    <location>
        <begin position="202"/>
        <end position="224"/>
    </location>
</feature>
<feature type="transmembrane region" description="Helical" evidence="1">
    <location>
        <begin position="140"/>
        <end position="163"/>
    </location>
</feature>
<accession>A0A174FCQ7</accession>
<reference evidence="2 3" key="1">
    <citation type="submission" date="2015-09" db="EMBL/GenBank/DDBJ databases">
        <authorList>
            <consortium name="Pathogen Informatics"/>
        </authorList>
    </citation>
    <scope>NUCLEOTIDE SEQUENCE [LARGE SCALE GENOMIC DNA]</scope>
    <source>
        <strain evidence="2 3">2789STDY5608823</strain>
    </source>
</reference>
<dbReference type="EMBL" id="CYYP01000015">
    <property type="protein sequence ID" value="CUO46130.1"/>
    <property type="molecule type" value="Genomic_DNA"/>
</dbReference>
<sequence>MPYYYGYGFGIDPLYLLVVLVCTVLGLAAQNYINSTYKTWSKVRSDGDTGATVARRMLDANGCNAVGIKGVAGELTDHYNPQDNNLYLSDANRSGGSVASVAVACHEAGHAAQRQSGYAMMKVRTALVPVVNFTQNTWTIVLLMGLFMNIAGLTTLALIFFSFSVLFQLVTLPVEIDASRRAVAYIEQSGMSSKQVNGAKKVLTAAALTYVAAALTSIIQLLYLMARYNRNSNR</sequence>
<feature type="transmembrane region" description="Helical" evidence="1">
    <location>
        <begin position="14"/>
        <end position="33"/>
    </location>
</feature>
<name>A0A174FCQ7_9ACTN</name>
<dbReference type="Pfam" id="PF04298">
    <property type="entry name" value="Zn_peptidase_2"/>
    <property type="match status" value="1"/>
</dbReference>
<dbReference type="AlphaFoldDB" id="A0A174FCQ7"/>
<keyword evidence="1" id="KW-0472">Membrane</keyword>
<evidence type="ECO:0000313" key="3">
    <source>
        <dbReference type="Proteomes" id="UP000095468"/>
    </source>
</evidence>
<dbReference type="PANTHER" id="PTHR36434:SF1">
    <property type="entry name" value="MEMBRANE PROTEASE YUGP-RELATED"/>
    <property type="match status" value="1"/>
</dbReference>
<dbReference type="InterPro" id="IPR007395">
    <property type="entry name" value="Zn_peptidase_2"/>
</dbReference>
<proteinExistence type="predicted"/>
<dbReference type="RefSeq" id="WP_022094105.1">
    <property type="nucleotide sequence ID" value="NZ_CYYP01000015.1"/>
</dbReference>
<protein>
    <submittedName>
        <fullName evidence="2">Putative neutral zinc metallopeptidase</fullName>
    </submittedName>
</protein>
<dbReference type="Proteomes" id="UP000095468">
    <property type="component" value="Unassembled WGS sequence"/>
</dbReference>
<evidence type="ECO:0000256" key="1">
    <source>
        <dbReference type="SAM" id="Phobius"/>
    </source>
</evidence>
<keyword evidence="1" id="KW-1133">Transmembrane helix</keyword>
<dbReference type="PANTHER" id="PTHR36434">
    <property type="entry name" value="MEMBRANE PROTEASE YUGP-RELATED"/>
    <property type="match status" value="1"/>
</dbReference>